<proteinExistence type="predicted"/>
<comment type="caution">
    <text evidence="1">The sequence shown here is derived from an EMBL/GenBank/DDBJ whole genome shotgun (WGS) entry which is preliminary data.</text>
</comment>
<protein>
    <submittedName>
        <fullName evidence="1">Uncharacterized protein</fullName>
    </submittedName>
</protein>
<gene>
    <name evidence="1" type="ORF">ADUPG1_010082</name>
</gene>
<keyword evidence="2" id="KW-1185">Reference proteome</keyword>
<sequence length="902" mass="100882">MSYHYSPSQLIQQKHTLSKNSSDELLSKEGEEQLVSNLYEDLSLSVYHKDNQRVTVLLDVIQLSNIQSSSLFPSILSLMCYIFLQDWIDQQLCFSLIHLFVVSITDISSLLHTFLSVISGDFLIQINNNNESCEDDPYKESHESSCDESEIGSRKSISFEYFDSESDDFEDYSGLTVKKASNKSSSSKPISEPIRFTYYPTISANFSDSYPSNIMEKFVFLFILLFLHSPDPTTSLLILCCPFPHEKSLVFSPIQLFTRRIEGNSSFLMNLIAILLQRDVSERACAIRLCSVCLSSICPSSSVNSTPSIIQQQKSSKSGVTIIDKLLASSTSVFLSLISRCLLCDSFPLRRLCLSSLSDSIFRIILRSNEEIPDSRMILGDGTSDLFQSVVPGALSLSAILRQKKTQRSMVDQQALLRVLAKIKYPICMCSPSSSSDNIFQGLLSFVLKGCSACSKACFRETVTYVVNKRKWMHEWEQINERISVDTTILKAERDQIYALSLFDLISLHDKRQSILSQLSLAVMYCQTCLKWVTCGSLCGTASDSVYCQQKDEDFSSSIATSSVVQTHYSSSSCDLLLSVCENIIQVECCFCLLQFDGIPEWVRDEGETHKNKESHEKISKAGSEIVNIFQSESVILGRIQSIQCQLSHHISSGKVDFRSPSVSSKMEKLSSFDFGSIFGIGRKSVSESIFLDLIDNEQLWVSIGGIRDKSLGERPASMLFPKSISKESGKSDGKQAGYYLSDVSQCPCGCSVSRTPCLRQYYSHSFAPTPVLNHLEELKRSSSTKKRPFCFLSISLLPLLSFSISICNAKYGEKLIATMCALLMVSQCSILKYGCSHESKHDSHSDTKIIAASCAVIRCVLGCLNETAREAVWRSFKRSCCLSLEESRLIRQRLAYISVQK</sequence>
<reference evidence="1" key="1">
    <citation type="submission" date="2022-03" db="EMBL/GenBank/DDBJ databases">
        <title>Draft genome sequence of Aduncisulcus paluster, a free-living microaerophilic Fornicata.</title>
        <authorList>
            <person name="Yuyama I."/>
            <person name="Kume K."/>
            <person name="Tamura T."/>
            <person name="Inagaki Y."/>
            <person name="Hashimoto T."/>
        </authorList>
    </citation>
    <scope>NUCLEOTIDE SEQUENCE</scope>
    <source>
        <strain evidence="1">NY0171</strain>
    </source>
</reference>
<evidence type="ECO:0000313" key="1">
    <source>
        <dbReference type="EMBL" id="GKT37261.1"/>
    </source>
</evidence>
<organism evidence="1 2">
    <name type="scientific">Aduncisulcus paluster</name>
    <dbReference type="NCBI Taxonomy" id="2918883"/>
    <lineage>
        <taxon>Eukaryota</taxon>
        <taxon>Metamonada</taxon>
        <taxon>Carpediemonas-like organisms</taxon>
        <taxon>Aduncisulcus</taxon>
    </lineage>
</organism>
<name>A0ABQ5KYZ5_9EUKA</name>
<accession>A0ABQ5KYZ5</accession>
<evidence type="ECO:0000313" key="2">
    <source>
        <dbReference type="Proteomes" id="UP001057375"/>
    </source>
</evidence>
<dbReference type="Proteomes" id="UP001057375">
    <property type="component" value="Unassembled WGS sequence"/>
</dbReference>
<dbReference type="EMBL" id="BQXS01011434">
    <property type="protein sequence ID" value="GKT37261.1"/>
    <property type="molecule type" value="Genomic_DNA"/>
</dbReference>